<sequence length="98" mass="11004">MNNKEAKEIRGFILTILKVQYPSPASDRLISLTLNDSQMDGSLPQIRRHLHYLEEKGYVRTEEGNELGIQRTMATLTAKGIDLLDGNIPDDPGVLVIR</sequence>
<reference evidence="1 2" key="1">
    <citation type="submission" date="2019-07" db="EMBL/GenBank/DDBJ databases">
        <title>Whole genome shotgun sequence of Aneurinibacillus danicus NBRC 102444.</title>
        <authorList>
            <person name="Hosoyama A."/>
            <person name="Uohara A."/>
            <person name="Ohji S."/>
            <person name="Ichikawa N."/>
        </authorList>
    </citation>
    <scope>NUCLEOTIDE SEQUENCE [LARGE SCALE GENOMIC DNA]</scope>
    <source>
        <strain evidence="1 2">NBRC 102444</strain>
    </source>
</reference>
<dbReference type="RefSeq" id="WP_127488453.1">
    <property type="nucleotide sequence ID" value="NZ_BJXX01000056.1"/>
</dbReference>
<proteinExistence type="predicted"/>
<dbReference type="AlphaFoldDB" id="A0A511V9C6"/>
<keyword evidence="2" id="KW-1185">Reference proteome</keyword>
<dbReference type="EMBL" id="BJXX01000056">
    <property type="protein sequence ID" value="GEN33842.1"/>
    <property type="molecule type" value="Genomic_DNA"/>
</dbReference>
<name>A0A511V9C6_9BACL</name>
<organism evidence="1 2">
    <name type="scientific">Aneurinibacillus danicus</name>
    <dbReference type="NCBI Taxonomy" id="267746"/>
    <lineage>
        <taxon>Bacteria</taxon>
        <taxon>Bacillati</taxon>
        <taxon>Bacillota</taxon>
        <taxon>Bacilli</taxon>
        <taxon>Bacillales</taxon>
        <taxon>Paenibacillaceae</taxon>
        <taxon>Aneurinibacillus group</taxon>
        <taxon>Aneurinibacillus</taxon>
    </lineage>
</organism>
<dbReference type="Gene3D" id="1.10.10.10">
    <property type="entry name" value="Winged helix-like DNA-binding domain superfamily/Winged helix DNA-binding domain"/>
    <property type="match status" value="1"/>
</dbReference>
<dbReference type="SUPFAM" id="SSF46785">
    <property type="entry name" value="Winged helix' DNA-binding domain"/>
    <property type="match status" value="1"/>
</dbReference>
<protein>
    <submittedName>
        <fullName evidence="1">Uncharacterized protein</fullName>
    </submittedName>
</protein>
<gene>
    <name evidence="1" type="ORF">ADA01nite_13020</name>
</gene>
<dbReference type="OrthoDB" id="1684951at2"/>
<comment type="caution">
    <text evidence="1">The sequence shown here is derived from an EMBL/GenBank/DDBJ whole genome shotgun (WGS) entry which is preliminary data.</text>
</comment>
<dbReference type="InterPro" id="IPR036390">
    <property type="entry name" value="WH_DNA-bd_sf"/>
</dbReference>
<dbReference type="InterPro" id="IPR036388">
    <property type="entry name" value="WH-like_DNA-bd_sf"/>
</dbReference>
<dbReference type="Proteomes" id="UP000321157">
    <property type="component" value="Unassembled WGS sequence"/>
</dbReference>
<evidence type="ECO:0000313" key="2">
    <source>
        <dbReference type="Proteomes" id="UP000321157"/>
    </source>
</evidence>
<evidence type="ECO:0000313" key="1">
    <source>
        <dbReference type="EMBL" id="GEN33842.1"/>
    </source>
</evidence>
<accession>A0A511V9C6</accession>